<dbReference type="GO" id="GO:0008121">
    <property type="term" value="F:quinol-cytochrome-c reductase activity"/>
    <property type="evidence" value="ECO:0007669"/>
    <property type="project" value="EnsemblFungi"/>
</dbReference>
<evidence type="ECO:0000256" key="1">
    <source>
        <dbReference type="ARBA" id="ARBA00004434"/>
    </source>
</evidence>
<reference evidence="12 13" key="1">
    <citation type="submission" date="2016-07" db="EMBL/GenBank/DDBJ databases">
        <title>Pervasive Adenine N6-methylation of Active Genes in Fungi.</title>
        <authorList>
            <consortium name="DOE Joint Genome Institute"/>
            <person name="Mondo S.J."/>
            <person name="Dannebaum R.O."/>
            <person name="Kuo R.C."/>
            <person name="Labutti K."/>
            <person name="Haridas S."/>
            <person name="Kuo A."/>
            <person name="Salamov A."/>
            <person name="Ahrendt S.R."/>
            <person name="Lipzen A."/>
            <person name="Sullivan W."/>
            <person name="Andreopoulos W.B."/>
            <person name="Clum A."/>
            <person name="Lindquist E."/>
            <person name="Daum C."/>
            <person name="Ramamoorthy G.K."/>
            <person name="Gryganskyi A."/>
            <person name="Culley D."/>
            <person name="Magnuson J.K."/>
            <person name="James T.Y."/>
            <person name="O'Malley M.A."/>
            <person name="Stajich J.E."/>
            <person name="Spatafora J.W."/>
            <person name="Visel A."/>
            <person name="Grigoriev I.V."/>
        </authorList>
    </citation>
    <scope>NUCLEOTIDE SEQUENCE [LARGE SCALE GENOMIC DNA]</scope>
    <source>
        <strain evidence="12 13">NRRL 2496</strain>
    </source>
</reference>
<dbReference type="PANTHER" id="PTHR12119">
    <property type="entry name" value="UBIQUINOL-CYTOCHROME C REDUCTASE COMPLEX UBIQUINONE-BINDING PROTEIN QP-C"/>
    <property type="match status" value="1"/>
</dbReference>
<protein>
    <recommendedName>
        <fullName evidence="11">Cytochrome b-c1 complex subunit 8</fullName>
    </recommendedName>
    <alternativeName>
        <fullName evidence="11">Complex III subunit 8</fullName>
    </alternativeName>
</protein>
<keyword evidence="6 11" id="KW-0999">Mitochondrion inner membrane</keyword>
<dbReference type="InterPro" id="IPR004205">
    <property type="entry name" value="Cyt_bc1_su8"/>
</dbReference>
<sequence>MGGAGGKNYMGWWGHLGSPTQRGVVSYILSPYQQKAFAGVLHNAIFNTARRVSSQVPYVGTAFGIGYLIYTYANKKHAYLTSKAGHAEAGEH</sequence>
<keyword evidence="10 11" id="KW-0472">Membrane</keyword>
<keyword evidence="7 11" id="KW-0249">Electron transport</keyword>
<evidence type="ECO:0000256" key="6">
    <source>
        <dbReference type="ARBA" id="ARBA00022792"/>
    </source>
</evidence>
<dbReference type="PANTHER" id="PTHR12119:SF2">
    <property type="entry name" value="CYTOCHROME B-C1 COMPLEX SUBUNIT 8"/>
    <property type="match status" value="1"/>
</dbReference>
<keyword evidence="9 11" id="KW-0496">Mitochondrion</keyword>
<dbReference type="FunCoup" id="A0A1X2H3R2">
    <property type="interactions" value="163"/>
</dbReference>
<comment type="similarity">
    <text evidence="2 11">Belongs to the UQCRQ/QCR8 family.</text>
</comment>
<organism evidence="12 13">
    <name type="scientific">Syncephalastrum racemosum</name>
    <name type="common">Filamentous fungus</name>
    <dbReference type="NCBI Taxonomy" id="13706"/>
    <lineage>
        <taxon>Eukaryota</taxon>
        <taxon>Fungi</taxon>
        <taxon>Fungi incertae sedis</taxon>
        <taxon>Mucoromycota</taxon>
        <taxon>Mucoromycotina</taxon>
        <taxon>Mucoromycetes</taxon>
        <taxon>Mucorales</taxon>
        <taxon>Syncephalastraceae</taxon>
        <taxon>Syncephalastrum</taxon>
    </lineage>
</organism>
<evidence type="ECO:0000256" key="10">
    <source>
        <dbReference type="ARBA" id="ARBA00023136"/>
    </source>
</evidence>
<comment type="subcellular location">
    <subcellularLocation>
        <location evidence="1 11">Mitochondrion inner membrane</location>
        <topology evidence="1 11">Single-pass membrane protein</topology>
    </subcellularLocation>
</comment>
<dbReference type="InterPro" id="IPR036642">
    <property type="entry name" value="Cyt_bc1_su8_sf"/>
</dbReference>
<keyword evidence="4 11" id="KW-0679">Respiratory chain</keyword>
<evidence type="ECO:0000256" key="4">
    <source>
        <dbReference type="ARBA" id="ARBA00022660"/>
    </source>
</evidence>
<dbReference type="OrthoDB" id="6683853at2759"/>
<accession>A0A1X2H3R2</accession>
<name>A0A1X2H3R2_SYNRA</name>
<gene>
    <name evidence="12" type="ORF">BCR43DRAFT_496246</name>
</gene>
<evidence type="ECO:0000256" key="3">
    <source>
        <dbReference type="ARBA" id="ARBA00022448"/>
    </source>
</evidence>
<keyword evidence="13" id="KW-1185">Reference proteome</keyword>
<comment type="subunit">
    <text evidence="11">Component of the ubiquinol-cytochrome c oxidoreductase (cytochrome b-c1 complex, complex III, CIII), a multisubunit enzyme composed of 3 respiratory subunits cytochrome b, cytochrome c1 and Rieske protein, 2 core protein subunits, and additional low-molecular weight protein subunits. The complex exists as an obligatory dimer and forms supercomplexes (SCs) in the inner mitochondrial membrane with cytochrome c oxidase (complex IV, CIV).</text>
</comment>
<dbReference type="GO" id="GO:0006122">
    <property type="term" value="P:mitochondrial electron transport, ubiquinol to cytochrome c"/>
    <property type="evidence" value="ECO:0007669"/>
    <property type="project" value="UniProtKB-UniRule"/>
</dbReference>
<dbReference type="InParanoid" id="A0A1X2H3R2"/>
<dbReference type="FunFam" id="1.20.5.210:FF:000001">
    <property type="entry name" value="Cytochrome b-c1 complex subunit 8"/>
    <property type="match status" value="1"/>
</dbReference>
<dbReference type="STRING" id="13706.A0A1X2H3R2"/>
<evidence type="ECO:0000256" key="9">
    <source>
        <dbReference type="ARBA" id="ARBA00023128"/>
    </source>
</evidence>
<comment type="function">
    <text evidence="11">Component of the ubiquinol-cytochrome c oxidoreductase, a multisubunit transmembrane complex that is part of the mitochondrial electron transport chain which drives oxidative phosphorylation. The complex plays an important role in the uptake of multiple carbon sources present in different host niches.</text>
</comment>
<dbReference type="Proteomes" id="UP000242180">
    <property type="component" value="Unassembled WGS sequence"/>
</dbReference>
<evidence type="ECO:0000256" key="2">
    <source>
        <dbReference type="ARBA" id="ARBA00007668"/>
    </source>
</evidence>
<feature type="transmembrane region" description="Helical" evidence="11">
    <location>
        <begin position="56"/>
        <end position="73"/>
    </location>
</feature>
<dbReference type="EMBL" id="MCGN01000009">
    <property type="protein sequence ID" value="ORY93045.1"/>
    <property type="molecule type" value="Genomic_DNA"/>
</dbReference>
<dbReference type="Gene3D" id="1.20.5.210">
    <property type="entry name" value="Cytochrome b-c1 complex subunit 8"/>
    <property type="match status" value="1"/>
</dbReference>
<proteinExistence type="inferred from homology"/>
<dbReference type="OMA" id="QWAIERN"/>
<dbReference type="GO" id="GO:0005743">
    <property type="term" value="C:mitochondrial inner membrane"/>
    <property type="evidence" value="ECO:0007669"/>
    <property type="project" value="UniProtKB-SubCell"/>
</dbReference>
<keyword evidence="3 11" id="KW-0813">Transport</keyword>
<dbReference type="SUPFAM" id="SSF81508">
    <property type="entry name" value="Ubiquinone-binding protein QP-C of cytochrome bc1 complex (Ubiquinol-cytochrome c reductase)"/>
    <property type="match status" value="1"/>
</dbReference>
<evidence type="ECO:0000313" key="13">
    <source>
        <dbReference type="Proteomes" id="UP000242180"/>
    </source>
</evidence>
<dbReference type="Pfam" id="PF02939">
    <property type="entry name" value="UcrQ"/>
    <property type="match status" value="1"/>
</dbReference>
<evidence type="ECO:0000256" key="7">
    <source>
        <dbReference type="ARBA" id="ARBA00022982"/>
    </source>
</evidence>
<comment type="caution">
    <text evidence="12">The sequence shown here is derived from an EMBL/GenBank/DDBJ whole genome shotgun (WGS) entry which is preliminary data.</text>
</comment>
<evidence type="ECO:0000256" key="5">
    <source>
        <dbReference type="ARBA" id="ARBA00022692"/>
    </source>
</evidence>
<dbReference type="AlphaFoldDB" id="A0A1X2H3R2"/>
<evidence type="ECO:0000313" key="12">
    <source>
        <dbReference type="EMBL" id="ORY93045.1"/>
    </source>
</evidence>
<evidence type="ECO:0000256" key="11">
    <source>
        <dbReference type="RuleBase" id="RU368118"/>
    </source>
</evidence>
<keyword evidence="5 11" id="KW-0812">Transmembrane</keyword>
<keyword evidence="8 11" id="KW-1133">Transmembrane helix</keyword>
<dbReference type="GO" id="GO:0045275">
    <property type="term" value="C:respiratory chain complex III"/>
    <property type="evidence" value="ECO:0007669"/>
    <property type="project" value="UniProtKB-UniRule"/>
</dbReference>
<evidence type="ECO:0000256" key="8">
    <source>
        <dbReference type="ARBA" id="ARBA00022989"/>
    </source>
</evidence>